<name>N6U0F5_9HYPH</name>
<dbReference type="EMBL" id="AQHN01000072">
    <property type="protein sequence ID" value="ENN86144.1"/>
    <property type="molecule type" value="Genomic_DNA"/>
</dbReference>
<proteinExistence type="predicted"/>
<dbReference type="STRING" id="363754.RHSP_33198"/>
<organism evidence="1 2">
    <name type="scientific">Rhizobium freirei PRF 81</name>
    <dbReference type="NCBI Taxonomy" id="363754"/>
    <lineage>
        <taxon>Bacteria</taxon>
        <taxon>Pseudomonadati</taxon>
        <taxon>Pseudomonadota</taxon>
        <taxon>Alphaproteobacteria</taxon>
        <taxon>Hyphomicrobiales</taxon>
        <taxon>Rhizobiaceae</taxon>
        <taxon>Rhizobium/Agrobacterium group</taxon>
        <taxon>Rhizobium</taxon>
    </lineage>
</organism>
<evidence type="ECO:0000313" key="2">
    <source>
        <dbReference type="Proteomes" id="UP000012429"/>
    </source>
</evidence>
<dbReference type="AlphaFoldDB" id="N6U0F5"/>
<comment type="caution">
    <text evidence="1">The sequence shown here is derived from an EMBL/GenBank/DDBJ whole genome shotgun (WGS) entry which is preliminary data.</text>
</comment>
<protein>
    <submittedName>
        <fullName evidence="1">Uncharacterized protein</fullName>
    </submittedName>
</protein>
<sequence>MSCQKHALRVDAGQVPQPIGCRQNIGNLIIKTGEIALLTVFAPHRGDHDNIACFDIGLHQLPMSLADGVAAMQEDDGRFQRAFARMFRDPGDEFQFTAKAAAIEKLIGGGWCRERLVNVGSRPLAQQVCPKQTALLAVVARQQWRRILGLFLRHGVLAIGGLAPSRAIIG</sequence>
<evidence type="ECO:0000313" key="1">
    <source>
        <dbReference type="EMBL" id="ENN86144.1"/>
    </source>
</evidence>
<reference evidence="1 2" key="1">
    <citation type="journal article" date="2012" name="BMC Genomics">
        <title>Genomic basis of broad host range and environmental adaptability of Rhizobium tropici CIAT 899 and Rhizobium sp. PRF 81 which are used in inoculants for common bean (Phaseolus vulgaris L.).</title>
        <authorList>
            <person name="Ormeno-Orrillo E."/>
            <person name="Menna P."/>
            <person name="Almeida L.G."/>
            <person name="Ollero F.J."/>
            <person name="Nicolas M.F."/>
            <person name="Pains Rodrigues E."/>
            <person name="Shigueyoshi Nakatani A."/>
            <person name="Silva Batista J.S."/>
            <person name="Oliveira Chueire L.M."/>
            <person name="Souza R.C."/>
            <person name="Ribeiro Vasconcelos A.T."/>
            <person name="Megias M."/>
            <person name="Hungria M."/>
            <person name="Martinez-Romero E."/>
        </authorList>
    </citation>
    <scope>NUCLEOTIDE SEQUENCE [LARGE SCALE GENOMIC DNA]</scope>
    <source>
        <strain evidence="1 2">PRF 81</strain>
    </source>
</reference>
<accession>N6U0F5</accession>
<dbReference type="Proteomes" id="UP000012429">
    <property type="component" value="Unassembled WGS sequence"/>
</dbReference>
<gene>
    <name evidence="1" type="ORF">RHSP_33198</name>
</gene>
<keyword evidence="2" id="KW-1185">Reference proteome</keyword>